<dbReference type="Proteomes" id="UP000505210">
    <property type="component" value="Chromosome"/>
</dbReference>
<keyword evidence="2" id="KW-1185">Reference proteome</keyword>
<evidence type="ECO:0000313" key="2">
    <source>
        <dbReference type="Proteomes" id="UP000505210"/>
    </source>
</evidence>
<dbReference type="Pfam" id="PF04402">
    <property type="entry name" value="SIMPL"/>
    <property type="match status" value="1"/>
</dbReference>
<dbReference type="AlphaFoldDB" id="A0A6M8BCU7"/>
<dbReference type="PANTHER" id="PTHR34387:SF1">
    <property type="entry name" value="PERIPLASMIC IMMUNOGENIC PROTEIN"/>
    <property type="match status" value="1"/>
</dbReference>
<organism evidence="1 2">
    <name type="scientific">Thermoleptolyngbya sichuanensis A183</name>
    <dbReference type="NCBI Taxonomy" id="2737172"/>
    <lineage>
        <taxon>Bacteria</taxon>
        <taxon>Bacillati</taxon>
        <taxon>Cyanobacteriota</taxon>
        <taxon>Cyanophyceae</taxon>
        <taxon>Oculatellales</taxon>
        <taxon>Oculatellaceae</taxon>
        <taxon>Thermoleptolyngbya</taxon>
        <taxon>Thermoleptolyngbya sichuanensis</taxon>
    </lineage>
</organism>
<proteinExistence type="predicted"/>
<gene>
    <name evidence="1" type="ORF">HPC62_11295</name>
</gene>
<dbReference type="RefSeq" id="WP_172355705.1">
    <property type="nucleotide sequence ID" value="NZ_CP053661.1"/>
</dbReference>
<name>A0A6M8BCU7_9CYAN</name>
<reference evidence="1 2" key="1">
    <citation type="submission" date="2020-05" db="EMBL/GenBank/DDBJ databases">
        <title>Complete genome sequence of of a novel Thermoleptolyngbya strain isolated from hot springs of Ganzi, Sichuan China.</title>
        <authorList>
            <person name="Tang J."/>
            <person name="Daroch M."/>
            <person name="Li L."/>
            <person name="Waleron K."/>
            <person name="Waleron M."/>
            <person name="Waleron M."/>
        </authorList>
    </citation>
    <scope>NUCLEOTIDE SEQUENCE [LARGE SCALE GENOMIC DNA]</scope>
    <source>
        <strain evidence="1 2">PKUAC-SCTA183</strain>
    </source>
</reference>
<dbReference type="InterPro" id="IPR007497">
    <property type="entry name" value="SIMPL/DUF541"/>
</dbReference>
<evidence type="ECO:0000313" key="1">
    <source>
        <dbReference type="EMBL" id="QKD82687.1"/>
    </source>
</evidence>
<accession>A0A6M8BCU7</accession>
<dbReference type="KEGG" id="theu:HPC62_11295"/>
<dbReference type="PANTHER" id="PTHR34387">
    <property type="entry name" value="SLR1258 PROTEIN"/>
    <property type="match status" value="1"/>
</dbReference>
<sequence>MKPNRLTRTAFGLSSAVLLAVGGLSLMPMNPDPVMANEVMTRVLTVTGTGNEFIPTTLSQVNLGVEVRGATAEAAQQDAARRSNAVVQLLRSRQVDKLQTTGINLTPVYNYNNNEQRLVGYTATNTVSFRVPTEQAGGLLDEAVKAGASRIDSVSFVASDEAIAQAQQVALREAVQQAQSQADTVLAALGLRRQEIVGVQINHASAPPPMPVLRQSMAMDSAAAAPTPVIGGEQEVQTTVTLQIRY</sequence>
<dbReference type="Gene3D" id="3.30.70.2970">
    <property type="entry name" value="Protein of unknown function (DUF541), domain 2"/>
    <property type="match status" value="1"/>
</dbReference>
<dbReference type="GO" id="GO:0006974">
    <property type="term" value="P:DNA damage response"/>
    <property type="evidence" value="ECO:0007669"/>
    <property type="project" value="TreeGrafter"/>
</dbReference>
<dbReference type="EMBL" id="CP053661">
    <property type="protein sequence ID" value="QKD82687.1"/>
    <property type="molecule type" value="Genomic_DNA"/>
</dbReference>
<protein>
    <submittedName>
        <fullName evidence="1">SIMPL domain-containing protein</fullName>
    </submittedName>
</protein>
<dbReference type="Gene3D" id="3.30.110.170">
    <property type="entry name" value="Protein of unknown function (DUF541), domain 1"/>
    <property type="match status" value="1"/>
</dbReference>
<dbReference type="InterPro" id="IPR052022">
    <property type="entry name" value="26kDa_periplasmic_antigen"/>
</dbReference>